<keyword evidence="1" id="KW-0472">Membrane</keyword>
<sequence>MAALLVLSIVAVRHLDEIEEMLSKSSFVVGNKVLYSRVGFIGKIMRICTVSILLAMPQAFARKGLVDMAQLNKFPISMKRLLVAAWYTICISSVIFLGFGTF</sequence>
<accession>A0AAD0R2K6</accession>
<proteinExistence type="predicted"/>
<protein>
    <submittedName>
        <fullName evidence="2">Uncharacterized protein</fullName>
    </submittedName>
</protein>
<name>A0AAD0R2K6_PSEDL</name>
<evidence type="ECO:0000313" key="2">
    <source>
        <dbReference type="EMBL" id="AXM99062.1"/>
    </source>
</evidence>
<dbReference type="AlphaFoldDB" id="A0AAD0R2K6"/>
<feature type="transmembrane region" description="Helical" evidence="1">
    <location>
        <begin position="39"/>
        <end position="60"/>
    </location>
</feature>
<reference evidence="2 3" key="1">
    <citation type="submission" date="2018-07" db="EMBL/GenBank/DDBJ databases">
        <title>Complete genome sequence of a Pseudomonas plecoglossicida strain pathogenic to the marine fish, Larimichthys crocea.</title>
        <authorList>
            <person name="Tao Z."/>
        </authorList>
    </citation>
    <scope>NUCLEOTIDE SEQUENCE [LARGE SCALE GENOMIC DNA]</scope>
    <source>
        <strain evidence="2 3">XSDHY-P</strain>
    </source>
</reference>
<organism evidence="2 3">
    <name type="scientific">Pseudomonas plecoglossicida</name>
    <dbReference type="NCBI Taxonomy" id="70775"/>
    <lineage>
        <taxon>Bacteria</taxon>
        <taxon>Pseudomonadati</taxon>
        <taxon>Pseudomonadota</taxon>
        <taxon>Gammaproteobacteria</taxon>
        <taxon>Pseudomonadales</taxon>
        <taxon>Pseudomonadaceae</taxon>
        <taxon>Pseudomonas</taxon>
    </lineage>
</organism>
<keyword evidence="1" id="KW-0812">Transmembrane</keyword>
<evidence type="ECO:0000313" key="3">
    <source>
        <dbReference type="Proteomes" id="UP000256503"/>
    </source>
</evidence>
<keyword evidence="1" id="KW-1133">Transmembrane helix</keyword>
<gene>
    <name evidence="2" type="ORF">DVB73_16055</name>
</gene>
<dbReference type="Proteomes" id="UP000256503">
    <property type="component" value="Chromosome"/>
</dbReference>
<feature type="transmembrane region" description="Helical" evidence="1">
    <location>
        <begin position="81"/>
        <end position="99"/>
    </location>
</feature>
<evidence type="ECO:0000256" key="1">
    <source>
        <dbReference type="SAM" id="Phobius"/>
    </source>
</evidence>
<dbReference type="EMBL" id="CP031146">
    <property type="protein sequence ID" value="AXM99062.1"/>
    <property type="molecule type" value="Genomic_DNA"/>
</dbReference>